<evidence type="ECO:0000256" key="9">
    <source>
        <dbReference type="SAM" id="Phobius"/>
    </source>
</evidence>
<evidence type="ECO:0000256" key="8">
    <source>
        <dbReference type="SAM" id="MobiDB-lite"/>
    </source>
</evidence>
<feature type="transmembrane region" description="Helical" evidence="9">
    <location>
        <begin position="21"/>
        <end position="43"/>
    </location>
</feature>
<feature type="transmembrane region" description="Helical" evidence="9">
    <location>
        <begin position="237"/>
        <end position="260"/>
    </location>
</feature>
<feature type="domain" description="Cation efflux protein cytoplasmic" evidence="11">
    <location>
        <begin position="305"/>
        <end position="374"/>
    </location>
</feature>
<evidence type="ECO:0000256" key="6">
    <source>
        <dbReference type="ARBA" id="ARBA00022989"/>
    </source>
</evidence>
<evidence type="ECO:0008006" key="14">
    <source>
        <dbReference type="Google" id="ProtNLM"/>
    </source>
</evidence>
<reference evidence="12 13" key="1">
    <citation type="submission" date="2024-08" db="EMBL/GenBank/DDBJ databases">
        <authorList>
            <person name="Cucini C."/>
            <person name="Frati F."/>
        </authorList>
    </citation>
    <scope>NUCLEOTIDE SEQUENCE [LARGE SCALE GENOMIC DNA]</scope>
</reference>
<feature type="compositionally biased region" description="Polar residues" evidence="8">
    <location>
        <begin position="376"/>
        <end position="386"/>
    </location>
</feature>
<dbReference type="InterPro" id="IPR002524">
    <property type="entry name" value="Cation_efflux"/>
</dbReference>
<comment type="subcellular location">
    <subcellularLocation>
        <location evidence="1">Membrane</location>
        <topology evidence="1">Multi-pass membrane protein</topology>
    </subcellularLocation>
</comment>
<proteinExistence type="inferred from homology"/>
<dbReference type="NCBIfam" id="TIGR01297">
    <property type="entry name" value="CDF"/>
    <property type="match status" value="1"/>
</dbReference>
<dbReference type="Pfam" id="PF16916">
    <property type="entry name" value="ZT_dimer"/>
    <property type="match status" value="1"/>
</dbReference>
<comment type="similarity">
    <text evidence="2">Belongs to the cation diffusion facilitator (CDF) transporter (TC 2.A.4) family. SLC30A subfamily.</text>
</comment>
<keyword evidence="5" id="KW-0862">Zinc</keyword>
<organism evidence="12 13">
    <name type="scientific">Orchesella dallaii</name>
    <dbReference type="NCBI Taxonomy" id="48710"/>
    <lineage>
        <taxon>Eukaryota</taxon>
        <taxon>Metazoa</taxon>
        <taxon>Ecdysozoa</taxon>
        <taxon>Arthropoda</taxon>
        <taxon>Hexapoda</taxon>
        <taxon>Collembola</taxon>
        <taxon>Entomobryomorpha</taxon>
        <taxon>Entomobryoidea</taxon>
        <taxon>Orchesellidae</taxon>
        <taxon>Orchesellinae</taxon>
        <taxon>Orchesella</taxon>
    </lineage>
</organism>
<feature type="domain" description="Cation efflux protein transmembrane" evidence="10">
    <location>
        <begin position="25"/>
        <end position="297"/>
    </location>
</feature>
<feature type="compositionally biased region" description="Basic and acidic residues" evidence="8">
    <location>
        <begin position="418"/>
        <end position="427"/>
    </location>
</feature>
<feature type="region of interest" description="Disordered" evidence="8">
    <location>
        <begin position="376"/>
        <end position="427"/>
    </location>
</feature>
<keyword evidence="3" id="KW-0813">Transport</keyword>
<dbReference type="InterPro" id="IPR058533">
    <property type="entry name" value="Cation_efflux_TM"/>
</dbReference>
<evidence type="ECO:0000256" key="2">
    <source>
        <dbReference type="ARBA" id="ARBA00008873"/>
    </source>
</evidence>
<keyword evidence="4 9" id="KW-0812">Transmembrane</keyword>
<evidence type="ECO:0000313" key="13">
    <source>
        <dbReference type="Proteomes" id="UP001642540"/>
    </source>
</evidence>
<sequence>MGENNWSLGTKPKSKTKTKSEIRLLFMLVFTFSYFLVELIVGYATNSMALVADSFHMLSDVVALLIAFISIKLSRRKWSQNTFGLARAEILGALVNAVFLYALCFSIVLESIQRFVEPKKIEKPDLVLYVGGFGLLVNLIGLGMFHNHGHTHGHSHGEKSETVNKIQEVSQQARNNIIATQNNTVKLVEWSINKDPIILRPSGLSLDRKTESHEGIETPVSKKNESNTASQMNIHGVFLHILADALGSVVVIISALVIWLTDWKYNDYIDPLLSVILVLLISYSTWPLLLDSSRILLQTVPKNINVQNLKEKVLQEVNKPISLHNLHIWQLTGSKFIATVHVICNSIEDCYQTVEKITRVFRNEGIDSSTIQLEIATPNQNSSDGGNTCLLGESCESDEDERRKSGTASQSSSCSCNDDAHTESQRV</sequence>
<dbReference type="Pfam" id="PF01545">
    <property type="entry name" value="Cation_efflux"/>
    <property type="match status" value="1"/>
</dbReference>
<dbReference type="PANTHER" id="PTHR45820:SF4">
    <property type="entry name" value="ZINC TRANSPORTER 63C, ISOFORM F"/>
    <property type="match status" value="1"/>
</dbReference>
<dbReference type="EMBL" id="CAXLJM020000027">
    <property type="protein sequence ID" value="CAL8095241.1"/>
    <property type="molecule type" value="Genomic_DNA"/>
</dbReference>
<comment type="caution">
    <text evidence="12">The sequence shown here is derived from an EMBL/GenBank/DDBJ whole genome shotgun (WGS) entry which is preliminary data.</text>
</comment>
<dbReference type="SUPFAM" id="SSF161111">
    <property type="entry name" value="Cation efflux protein transmembrane domain-like"/>
    <property type="match status" value="1"/>
</dbReference>
<feature type="transmembrane region" description="Helical" evidence="9">
    <location>
        <begin position="55"/>
        <end position="73"/>
    </location>
</feature>
<keyword evidence="13" id="KW-1185">Reference proteome</keyword>
<feature type="transmembrane region" description="Helical" evidence="9">
    <location>
        <begin position="272"/>
        <end position="290"/>
    </location>
</feature>
<feature type="transmembrane region" description="Helical" evidence="9">
    <location>
        <begin position="85"/>
        <end position="108"/>
    </location>
</feature>
<dbReference type="Gene3D" id="1.20.1510.10">
    <property type="entry name" value="Cation efflux protein transmembrane domain"/>
    <property type="match status" value="1"/>
</dbReference>
<evidence type="ECO:0000259" key="11">
    <source>
        <dbReference type="Pfam" id="PF16916"/>
    </source>
</evidence>
<gene>
    <name evidence="12" type="ORF">ODALV1_LOCUS9014</name>
</gene>
<evidence type="ECO:0000256" key="3">
    <source>
        <dbReference type="ARBA" id="ARBA00022448"/>
    </source>
</evidence>
<dbReference type="PANTHER" id="PTHR45820">
    <property type="entry name" value="FI23527P1"/>
    <property type="match status" value="1"/>
</dbReference>
<evidence type="ECO:0000256" key="7">
    <source>
        <dbReference type="ARBA" id="ARBA00023136"/>
    </source>
</evidence>
<evidence type="ECO:0000256" key="4">
    <source>
        <dbReference type="ARBA" id="ARBA00022692"/>
    </source>
</evidence>
<keyword evidence="6 9" id="KW-1133">Transmembrane helix</keyword>
<evidence type="ECO:0000259" key="10">
    <source>
        <dbReference type="Pfam" id="PF01545"/>
    </source>
</evidence>
<keyword evidence="7 9" id="KW-0472">Membrane</keyword>
<dbReference type="InterPro" id="IPR027469">
    <property type="entry name" value="Cation_efflux_TMD_sf"/>
</dbReference>
<evidence type="ECO:0000313" key="12">
    <source>
        <dbReference type="EMBL" id="CAL8095241.1"/>
    </source>
</evidence>
<evidence type="ECO:0000256" key="1">
    <source>
        <dbReference type="ARBA" id="ARBA00004141"/>
    </source>
</evidence>
<evidence type="ECO:0000256" key="5">
    <source>
        <dbReference type="ARBA" id="ARBA00022833"/>
    </source>
</evidence>
<accession>A0ABP1QBA0</accession>
<name>A0ABP1QBA0_9HEXA</name>
<feature type="transmembrane region" description="Helical" evidence="9">
    <location>
        <begin position="128"/>
        <end position="145"/>
    </location>
</feature>
<dbReference type="InterPro" id="IPR027470">
    <property type="entry name" value="Cation_efflux_CTD"/>
</dbReference>
<dbReference type="Proteomes" id="UP001642540">
    <property type="component" value="Unassembled WGS sequence"/>
</dbReference>
<protein>
    <recommendedName>
        <fullName evidence="14">Zinc transporter 1</fullName>
    </recommendedName>
</protein>